<gene>
    <name evidence="3" type="ORF">GTA08_BOTSDO07004</name>
    <name evidence="2" type="ORF">GTA08_BOTSDO11198</name>
</gene>
<accession>A0A8H4MW21</accession>
<evidence type="ECO:0000313" key="4">
    <source>
        <dbReference type="Proteomes" id="UP000572817"/>
    </source>
</evidence>
<dbReference type="Proteomes" id="UP000572817">
    <property type="component" value="Unassembled WGS sequence"/>
</dbReference>
<dbReference type="AlphaFoldDB" id="A0A8H4MW21"/>
<sequence length="221" mass="23943">MRLSIPLSASAAMLLFPHSGASMGFTKDSSNNVHINAARATPIAMVTPTTMATPKSSPQTTLPAATAMPQVSTPRLSGFSTIYTNRNKNDSNNNTGTSINPNFTALQRRAPDNGVYTVFWQTDGPKPVVNGHTLALITSTTTKTGRDGWVSVIDVLEPINEVWSQVITKTLGAWAPQPKAPLPTSRFDYFLSIVRNTPETTWKDAWPPDVPIPNLSTSFPY</sequence>
<evidence type="ECO:0000256" key="1">
    <source>
        <dbReference type="SAM" id="SignalP"/>
    </source>
</evidence>
<comment type="caution">
    <text evidence="2">The sequence shown here is derived from an EMBL/GenBank/DDBJ whole genome shotgun (WGS) entry which is preliminary data.</text>
</comment>
<proteinExistence type="predicted"/>
<evidence type="ECO:0000313" key="2">
    <source>
        <dbReference type="EMBL" id="KAF4300879.1"/>
    </source>
</evidence>
<protein>
    <submittedName>
        <fullName evidence="2">Uncharacterized protein</fullName>
    </submittedName>
</protein>
<evidence type="ECO:0000313" key="3">
    <source>
        <dbReference type="EMBL" id="KAF4305033.1"/>
    </source>
</evidence>
<name>A0A8H4MW21_9PEZI</name>
<keyword evidence="4" id="KW-1185">Reference proteome</keyword>
<organism evidence="2 4">
    <name type="scientific">Botryosphaeria dothidea</name>
    <dbReference type="NCBI Taxonomy" id="55169"/>
    <lineage>
        <taxon>Eukaryota</taxon>
        <taxon>Fungi</taxon>
        <taxon>Dikarya</taxon>
        <taxon>Ascomycota</taxon>
        <taxon>Pezizomycotina</taxon>
        <taxon>Dothideomycetes</taxon>
        <taxon>Dothideomycetes incertae sedis</taxon>
        <taxon>Botryosphaeriales</taxon>
        <taxon>Botryosphaeriaceae</taxon>
        <taxon>Botryosphaeria</taxon>
    </lineage>
</organism>
<feature type="chain" id="PRO_5036266456" evidence="1">
    <location>
        <begin position="22"/>
        <end position="221"/>
    </location>
</feature>
<dbReference type="EMBL" id="WWBZ02000040">
    <property type="protein sequence ID" value="KAF4305033.1"/>
    <property type="molecule type" value="Genomic_DNA"/>
</dbReference>
<dbReference type="EMBL" id="WWBZ02000082">
    <property type="protein sequence ID" value="KAF4300879.1"/>
    <property type="molecule type" value="Genomic_DNA"/>
</dbReference>
<reference evidence="2 4" key="1">
    <citation type="submission" date="2020-04" db="EMBL/GenBank/DDBJ databases">
        <title>Genome Assembly and Annotation of Botryosphaeria dothidea sdau 11-99, a Latent Pathogen of Apple Fruit Ring Rot in China.</title>
        <authorList>
            <person name="Yu C."/>
            <person name="Diao Y."/>
            <person name="Lu Q."/>
            <person name="Zhao J."/>
            <person name="Cui S."/>
            <person name="Peng C."/>
            <person name="He B."/>
            <person name="Liu H."/>
        </authorList>
    </citation>
    <scope>NUCLEOTIDE SEQUENCE [LARGE SCALE GENOMIC DNA]</scope>
    <source>
        <strain evidence="2">Sdau11-99</strain>
        <strain evidence="4">sdau11-99</strain>
    </source>
</reference>
<keyword evidence="1" id="KW-0732">Signal</keyword>
<feature type="signal peptide" evidence="1">
    <location>
        <begin position="1"/>
        <end position="21"/>
    </location>
</feature>